<dbReference type="EMBL" id="JANSHE010001397">
    <property type="protein sequence ID" value="KAJ3002890.1"/>
    <property type="molecule type" value="Genomic_DNA"/>
</dbReference>
<organism evidence="1 2">
    <name type="scientific">Trametes sanguinea</name>
    <dbReference type="NCBI Taxonomy" id="158606"/>
    <lineage>
        <taxon>Eukaryota</taxon>
        <taxon>Fungi</taxon>
        <taxon>Dikarya</taxon>
        <taxon>Basidiomycota</taxon>
        <taxon>Agaricomycotina</taxon>
        <taxon>Agaricomycetes</taxon>
        <taxon>Polyporales</taxon>
        <taxon>Polyporaceae</taxon>
        <taxon>Trametes</taxon>
    </lineage>
</organism>
<dbReference type="Proteomes" id="UP001144978">
    <property type="component" value="Unassembled WGS sequence"/>
</dbReference>
<sequence>MFGDCPTTGWRKYATYQKNRWKLALVMEVVVRDDVPEPPEKANIPPPCPFVKWVGDRGSDDGGRVRVLDPEDDARPRVFHDVGNAPGEPTSIRQHQTAITPHAWHGTHNLPGTCWFYVNPLFLLFFHVQGPVRKKSLGSEKKIAVVTARFDRTTGEMARRTDSGMASRTLVGSSKDTPTMMMMVMVMDVVVPNVAWCQSTLVPDIRPTVPWPSPVDTIPTYPTYPRPPLLLVP</sequence>
<gene>
    <name evidence="1" type="ORF">NUW54_g5604</name>
</gene>
<proteinExistence type="predicted"/>
<accession>A0ACC1PXM9</accession>
<name>A0ACC1PXM9_9APHY</name>
<keyword evidence="2" id="KW-1185">Reference proteome</keyword>
<protein>
    <submittedName>
        <fullName evidence="1">Uncharacterized protein</fullName>
    </submittedName>
</protein>
<comment type="caution">
    <text evidence="1">The sequence shown here is derived from an EMBL/GenBank/DDBJ whole genome shotgun (WGS) entry which is preliminary data.</text>
</comment>
<reference evidence="1" key="1">
    <citation type="submission" date="2022-08" db="EMBL/GenBank/DDBJ databases">
        <title>Genome Sequence of Pycnoporus sanguineus.</title>
        <authorList>
            <person name="Buettner E."/>
        </authorList>
    </citation>
    <scope>NUCLEOTIDE SEQUENCE</scope>
    <source>
        <strain evidence="1">CG-C14</strain>
    </source>
</reference>
<evidence type="ECO:0000313" key="2">
    <source>
        <dbReference type="Proteomes" id="UP001144978"/>
    </source>
</evidence>
<evidence type="ECO:0000313" key="1">
    <source>
        <dbReference type="EMBL" id="KAJ3002890.1"/>
    </source>
</evidence>